<name>A0A1D6ESP9_MAIZE</name>
<reference evidence="1" key="1">
    <citation type="submission" date="2015-12" db="EMBL/GenBank/DDBJ databases">
        <title>Update maize B73 reference genome by single molecule sequencing technologies.</title>
        <authorList>
            <consortium name="Maize Genome Sequencing Project"/>
            <person name="Ware D."/>
        </authorList>
    </citation>
    <scope>NUCLEOTIDE SEQUENCE [LARGE SCALE GENOMIC DNA]</scope>
    <source>
        <tissue evidence="1">Seedling</tissue>
    </source>
</reference>
<accession>A0A1D6ESP9</accession>
<dbReference type="EMBL" id="CM007648">
    <property type="protein sequence ID" value="ONM22735.1"/>
    <property type="molecule type" value="Genomic_DNA"/>
</dbReference>
<sequence length="32" mass="3607">MSGYFNAVSTAAFQLGNRIEDFTRIELTINRA</sequence>
<protein>
    <submittedName>
        <fullName evidence="1">Uncharacterized protein</fullName>
    </submittedName>
</protein>
<proteinExistence type="predicted"/>
<gene>
    <name evidence="1" type="ORF">ZEAMMB73_Zm00001d006077</name>
</gene>
<evidence type="ECO:0000313" key="1">
    <source>
        <dbReference type="EMBL" id="ONM22735.1"/>
    </source>
</evidence>
<dbReference type="AlphaFoldDB" id="A0A1D6ESP9"/>
<organism evidence="1">
    <name type="scientific">Zea mays</name>
    <name type="common">Maize</name>
    <dbReference type="NCBI Taxonomy" id="4577"/>
    <lineage>
        <taxon>Eukaryota</taxon>
        <taxon>Viridiplantae</taxon>
        <taxon>Streptophyta</taxon>
        <taxon>Embryophyta</taxon>
        <taxon>Tracheophyta</taxon>
        <taxon>Spermatophyta</taxon>
        <taxon>Magnoliopsida</taxon>
        <taxon>Liliopsida</taxon>
        <taxon>Poales</taxon>
        <taxon>Poaceae</taxon>
        <taxon>PACMAD clade</taxon>
        <taxon>Panicoideae</taxon>
        <taxon>Andropogonodae</taxon>
        <taxon>Andropogoneae</taxon>
        <taxon>Tripsacinae</taxon>
        <taxon>Zea</taxon>
    </lineage>
</organism>
<dbReference type="InParanoid" id="A0A1D6ESP9"/>